<comment type="caution">
    <text evidence="1">The sequence shown here is derived from an EMBL/GenBank/DDBJ whole genome shotgun (WGS) entry which is preliminary data.</text>
</comment>
<name>A0A8S2W6T4_9BILA</name>
<accession>A0A8S2W6T4</accession>
<proteinExistence type="predicted"/>
<evidence type="ECO:0000313" key="2">
    <source>
        <dbReference type="Proteomes" id="UP000676336"/>
    </source>
</evidence>
<dbReference type="AlphaFoldDB" id="A0A8S2W6T4"/>
<reference evidence="1" key="1">
    <citation type="submission" date="2021-02" db="EMBL/GenBank/DDBJ databases">
        <authorList>
            <person name="Nowell W R."/>
        </authorList>
    </citation>
    <scope>NUCLEOTIDE SEQUENCE</scope>
</reference>
<protein>
    <submittedName>
        <fullName evidence="1">Uncharacterized protein</fullName>
    </submittedName>
</protein>
<sequence length="79" mass="9002">MINIFYKYCLEKFVLPSLNLTTFELQLVGPPENIQQAKEKYKLISEILKLKSLAGIPFSVGTKSPVQEKQQSNKIDKNS</sequence>
<organism evidence="1 2">
    <name type="scientific">Rotaria magnacalcarata</name>
    <dbReference type="NCBI Taxonomy" id="392030"/>
    <lineage>
        <taxon>Eukaryota</taxon>
        <taxon>Metazoa</taxon>
        <taxon>Spiralia</taxon>
        <taxon>Gnathifera</taxon>
        <taxon>Rotifera</taxon>
        <taxon>Eurotatoria</taxon>
        <taxon>Bdelloidea</taxon>
        <taxon>Philodinida</taxon>
        <taxon>Philodinidae</taxon>
        <taxon>Rotaria</taxon>
    </lineage>
</organism>
<dbReference type="EMBL" id="CAJOBI010062559">
    <property type="protein sequence ID" value="CAF4421636.1"/>
    <property type="molecule type" value="Genomic_DNA"/>
</dbReference>
<dbReference type="Proteomes" id="UP000676336">
    <property type="component" value="Unassembled WGS sequence"/>
</dbReference>
<evidence type="ECO:0000313" key="1">
    <source>
        <dbReference type="EMBL" id="CAF4421636.1"/>
    </source>
</evidence>
<gene>
    <name evidence="1" type="ORF">SMN809_LOCUS31384</name>
</gene>
<feature type="non-terminal residue" evidence="1">
    <location>
        <position position="79"/>
    </location>
</feature>